<evidence type="ECO:0000256" key="1">
    <source>
        <dbReference type="SAM" id="MobiDB-lite"/>
    </source>
</evidence>
<dbReference type="Proteomes" id="UP000325579">
    <property type="component" value="Unassembled WGS sequence"/>
</dbReference>
<feature type="compositionally biased region" description="Basic and acidic residues" evidence="1">
    <location>
        <begin position="34"/>
        <end position="54"/>
    </location>
</feature>
<feature type="region of interest" description="Disordered" evidence="1">
    <location>
        <begin position="33"/>
        <end position="108"/>
    </location>
</feature>
<keyword evidence="3" id="KW-1185">Reference proteome</keyword>
<protein>
    <submittedName>
        <fullName evidence="2">Uncharacterized protein</fullName>
    </submittedName>
</protein>
<dbReference type="AlphaFoldDB" id="A0A5N7CUK8"/>
<dbReference type="GeneID" id="43668405"/>
<feature type="region of interest" description="Disordered" evidence="1">
    <location>
        <begin position="123"/>
        <end position="148"/>
    </location>
</feature>
<proteinExistence type="predicted"/>
<evidence type="ECO:0000313" key="2">
    <source>
        <dbReference type="EMBL" id="KAE8397814.1"/>
    </source>
</evidence>
<name>A0A5N7CUK8_9EURO</name>
<dbReference type="OrthoDB" id="4506432at2759"/>
<feature type="compositionally biased region" description="Polar residues" evidence="1">
    <location>
        <begin position="82"/>
        <end position="93"/>
    </location>
</feature>
<dbReference type="EMBL" id="ML736877">
    <property type="protein sequence ID" value="KAE8397814.1"/>
    <property type="molecule type" value="Genomic_DNA"/>
</dbReference>
<feature type="compositionally biased region" description="Polar residues" evidence="1">
    <location>
        <begin position="124"/>
        <end position="139"/>
    </location>
</feature>
<sequence length="214" mass="24241">MTCFNDIFLQAIIPPWLRRFCFDRRSPVGLMDCDNGRQDDSQSRDSAVGHDEPQSRSSEYQTPRPLSYENEQPNLPAPAKHQNYSLFPKQSNPPSAPNIQRIKPASPTDLGEEAIAAIPETLRNDQAPTNGTKGTSTSRDSGEIIGLPESSLPEPVSRNCLRPWPEHADLTITCRNRHGVCLPCWMIRPRIKLDHSVIWVFFIILFKRRSCCFV</sequence>
<evidence type="ECO:0000313" key="3">
    <source>
        <dbReference type="Proteomes" id="UP000325579"/>
    </source>
</evidence>
<organism evidence="2 3">
    <name type="scientific">Aspergillus pseudonomiae</name>
    <dbReference type="NCBI Taxonomy" id="1506151"/>
    <lineage>
        <taxon>Eukaryota</taxon>
        <taxon>Fungi</taxon>
        <taxon>Dikarya</taxon>
        <taxon>Ascomycota</taxon>
        <taxon>Pezizomycotina</taxon>
        <taxon>Eurotiomycetes</taxon>
        <taxon>Eurotiomycetidae</taxon>
        <taxon>Eurotiales</taxon>
        <taxon>Aspergillaceae</taxon>
        <taxon>Aspergillus</taxon>
        <taxon>Aspergillus subgen. Circumdati</taxon>
    </lineage>
</organism>
<dbReference type="RefSeq" id="XP_031935133.1">
    <property type="nucleotide sequence ID" value="XM_032083714.1"/>
</dbReference>
<gene>
    <name evidence="2" type="ORF">BDV37DRAFT_264800</name>
</gene>
<accession>A0A5N7CUK8</accession>
<reference evidence="2 3" key="1">
    <citation type="submission" date="2019-04" db="EMBL/GenBank/DDBJ databases">
        <authorList>
            <consortium name="DOE Joint Genome Institute"/>
            <person name="Mondo S."/>
            <person name="Kjaerbolling I."/>
            <person name="Vesth T."/>
            <person name="Frisvad J.C."/>
            <person name="Nybo J.L."/>
            <person name="Theobald S."/>
            <person name="Kildgaard S."/>
            <person name="Isbrandt T."/>
            <person name="Kuo A."/>
            <person name="Sato A."/>
            <person name="Lyhne E.K."/>
            <person name="Kogle M.E."/>
            <person name="Wiebenga A."/>
            <person name="Kun R.S."/>
            <person name="Lubbers R.J."/>
            <person name="Makela M.R."/>
            <person name="Barry K."/>
            <person name="Chovatia M."/>
            <person name="Clum A."/>
            <person name="Daum C."/>
            <person name="Haridas S."/>
            <person name="He G."/>
            <person name="LaButti K."/>
            <person name="Lipzen A."/>
            <person name="Riley R."/>
            <person name="Salamov A."/>
            <person name="Simmons B.A."/>
            <person name="Magnuson J.K."/>
            <person name="Henrissat B."/>
            <person name="Mortensen U.H."/>
            <person name="Larsen T.O."/>
            <person name="Devries R.P."/>
            <person name="Grigoriev I.V."/>
            <person name="Machida M."/>
            <person name="Baker S.E."/>
            <person name="Andersen M.R."/>
            <person name="Cantor M.N."/>
            <person name="Hua S.X."/>
        </authorList>
    </citation>
    <scope>NUCLEOTIDE SEQUENCE [LARGE SCALE GENOMIC DNA]</scope>
    <source>
        <strain evidence="2 3">CBS 119388</strain>
    </source>
</reference>